<reference evidence="3 4" key="1">
    <citation type="journal article" date="2016" name="Nat. Microbiol.">
        <title>The Mouse Intestinal Bacterial Collection (miBC) provides host-specific insight into cultured diversity and functional potential of the gut microbiota.</title>
        <authorList>
            <person name="Lagkouvardos I."/>
            <person name="Pukall R."/>
            <person name="Abt B."/>
            <person name="Foesel B.U."/>
            <person name="Meier-Kolthoff J.P."/>
            <person name="Kumar N."/>
            <person name="Bresciani A."/>
            <person name="Martinez I."/>
            <person name="Just S."/>
            <person name="Ziegler C."/>
            <person name="Brugiroux S."/>
            <person name="Garzetti D."/>
            <person name="Wenning M."/>
            <person name="Bui T.P."/>
            <person name="Wang J."/>
            <person name="Hugenholtz F."/>
            <person name="Plugge C.M."/>
            <person name="Peterson D.A."/>
            <person name="Hornef M.W."/>
            <person name="Baines J.F."/>
            <person name="Smidt H."/>
            <person name="Walter J."/>
            <person name="Kristiansen K."/>
            <person name="Nielsen H.B."/>
            <person name="Haller D."/>
            <person name="Overmann J."/>
            <person name="Stecher B."/>
            <person name="Clavel T."/>
        </authorList>
    </citation>
    <scope>NUCLEOTIDE SEQUENCE [LARGE SCALE GENOMIC DNA]</scope>
    <source>
        <strain evidence="3 4">DSM 28560</strain>
    </source>
</reference>
<accession>A0A4R4FFS6</accession>
<proteinExistence type="predicted"/>
<dbReference type="RefSeq" id="WP_132276243.1">
    <property type="nucleotide sequence ID" value="NZ_JAOBST010000016.1"/>
</dbReference>
<dbReference type="EMBL" id="SMMX01000004">
    <property type="protein sequence ID" value="TDA22288.1"/>
    <property type="molecule type" value="Genomic_DNA"/>
</dbReference>
<gene>
    <name evidence="3" type="ORF">E1963_05855</name>
</gene>
<keyword evidence="1" id="KW-0812">Transmembrane</keyword>
<protein>
    <recommendedName>
        <fullName evidence="2">RND related barrel-sandwich hybrid domain-containing protein</fullName>
    </recommendedName>
</protein>
<organism evidence="3 4">
    <name type="scientific">Extibacter muris</name>
    <dbReference type="NCBI Taxonomy" id="1796622"/>
    <lineage>
        <taxon>Bacteria</taxon>
        <taxon>Bacillati</taxon>
        <taxon>Bacillota</taxon>
        <taxon>Clostridia</taxon>
        <taxon>Lachnospirales</taxon>
        <taxon>Lachnospiraceae</taxon>
        <taxon>Extibacter</taxon>
    </lineage>
</organism>
<evidence type="ECO:0000313" key="3">
    <source>
        <dbReference type="EMBL" id="TDA22288.1"/>
    </source>
</evidence>
<keyword evidence="1" id="KW-0472">Membrane</keyword>
<feature type="domain" description="RND related barrel-sandwich hybrid" evidence="2">
    <location>
        <begin position="69"/>
        <end position="235"/>
    </location>
</feature>
<dbReference type="AlphaFoldDB" id="A0A4R4FFS6"/>
<comment type="caution">
    <text evidence="3">The sequence shown here is derived from an EMBL/GenBank/DDBJ whole genome shotgun (WGS) entry which is preliminary data.</text>
</comment>
<evidence type="ECO:0000313" key="4">
    <source>
        <dbReference type="Proteomes" id="UP000295710"/>
    </source>
</evidence>
<dbReference type="Pfam" id="PF26018">
    <property type="entry name" value="BSH_RND_rel"/>
    <property type="match status" value="1"/>
</dbReference>
<evidence type="ECO:0000256" key="1">
    <source>
        <dbReference type="SAM" id="Phobius"/>
    </source>
</evidence>
<dbReference type="Proteomes" id="UP000295710">
    <property type="component" value="Unassembled WGS sequence"/>
</dbReference>
<keyword evidence="1" id="KW-1133">Transmembrane helix</keyword>
<dbReference type="InterPro" id="IPR058709">
    <property type="entry name" value="BSH_RND-rel"/>
</dbReference>
<evidence type="ECO:0000259" key="2">
    <source>
        <dbReference type="Pfam" id="PF26018"/>
    </source>
</evidence>
<name>A0A4R4FFS6_9FIRM</name>
<sequence>MAGNDLTNIQVYRKKWNINIGVIIFGVIFIYLIVTVLLYLTDKKVSAYEVREGSILKDTAYTGFIIRQEEVVNADSDGYINYFAPEGTKVGAKTQIYTLSADKLDFNEPDGDEAASLTAEEQAALLVKTQTFSENFNESQYGDVYTFKNNISAVLESKSSQSRQSQLNSMLSEGKEGFQVYPASDDGIVIYSTDGYEGLNLKDVTKDMVETKDYERKSIKNNTKIKAGEPVYKLITDDAWTLAIVLDDDTAQELAETKQVKVRFTKDNEMASAGFAIYNTKDYNIGFLTFTSSMIRYAEERYLDIELILEDESGLKIPKSSVVAKKFYTVPEDYLTQGGNSKETGVLIDTGNDNAEFQKVDVYYRDNDTGMAYLNPDAFEEDTVLIKADSNDTYRLKDTKSLKGVYNINKGYAVFKQIKILCESDEYYIVESGNNFGLANYDHIALDGKAVRENNVVF</sequence>
<feature type="transmembrane region" description="Helical" evidence="1">
    <location>
        <begin position="20"/>
        <end position="41"/>
    </location>
</feature>
<keyword evidence="4" id="KW-1185">Reference proteome</keyword>